<dbReference type="Gramene" id="AET7Gv21300900.6">
    <property type="protein sequence ID" value="AET7Gv21300900.6"/>
    <property type="gene ID" value="AET7Gv21300900"/>
</dbReference>
<keyword evidence="2" id="KW-1185">Reference proteome</keyword>
<reference evidence="2" key="2">
    <citation type="journal article" date="2017" name="Nat. Plants">
        <title>The Aegilops tauschii genome reveals multiple impacts of transposons.</title>
        <authorList>
            <person name="Zhao G."/>
            <person name="Zou C."/>
            <person name="Li K."/>
            <person name="Wang K."/>
            <person name="Li T."/>
            <person name="Gao L."/>
            <person name="Zhang X."/>
            <person name="Wang H."/>
            <person name="Yang Z."/>
            <person name="Liu X."/>
            <person name="Jiang W."/>
            <person name="Mao L."/>
            <person name="Kong X."/>
            <person name="Jiao Y."/>
            <person name="Jia J."/>
        </authorList>
    </citation>
    <scope>NUCLEOTIDE SEQUENCE [LARGE SCALE GENOMIC DNA]</scope>
    <source>
        <strain evidence="2">cv. AL8/78</strain>
    </source>
</reference>
<reference evidence="1" key="3">
    <citation type="journal article" date="2017" name="Nature">
        <title>Genome sequence of the progenitor of the wheat D genome Aegilops tauschii.</title>
        <authorList>
            <person name="Luo M.C."/>
            <person name="Gu Y.Q."/>
            <person name="Puiu D."/>
            <person name="Wang H."/>
            <person name="Twardziok S.O."/>
            <person name="Deal K.R."/>
            <person name="Huo N."/>
            <person name="Zhu T."/>
            <person name="Wang L."/>
            <person name="Wang Y."/>
            <person name="McGuire P.E."/>
            <person name="Liu S."/>
            <person name="Long H."/>
            <person name="Ramasamy R.K."/>
            <person name="Rodriguez J.C."/>
            <person name="Van S.L."/>
            <person name="Yuan L."/>
            <person name="Wang Z."/>
            <person name="Xia Z."/>
            <person name="Xiao L."/>
            <person name="Anderson O.D."/>
            <person name="Ouyang S."/>
            <person name="Liang Y."/>
            <person name="Zimin A.V."/>
            <person name="Pertea G."/>
            <person name="Qi P."/>
            <person name="Bennetzen J.L."/>
            <person name="Dai X."/>
            <person name="Dawson M.W."/>
            <person name="Muller H.G."/>
            <person name="Kugler K."/>
            <person name="Rivarola-Duarte L."/>
            <person name="Spannagl M."/>
            <person name="Mayer K.F.X."/>
            <person name="Lu F.H."/>
            <person name="Bevan M.W."/>
            <person name="Leroy P."/>
            <person name="Li P."/>
            <person name="You F.M."/>
            <person name="Sun Q."/>
            <person name="Liu Z."/>
            <person name="Lyons E."/>
            <person name="Wicker T."/>
            <person name="Salzberg S.L."/>
            <person name="Devos K.M."/>
            <person name="Dvorak J."/>
        </authorList>
    </citation>
    <scope>NUCLEOTIDE SEQUENCE [LARGE SCALE GENOMIC DNA]</scope>
    <source>
        <strain evidence="1">cv. AL8/78</strain>
    </source>
</reference>
<reference evidence="1" key="5">
    <citation type="journal article" date="2021" name="G3 (Bethesda)">
        <title>Aegilops tauschii genome assembly Aet v5.0 features greater sequence contiguity and improved annotation.</title>
        <authorList>
            <person name="Wang L."/>
            <person name="Zhu T."/>
            <person name="Rodriguez J.C."/>
            <person name="Deal K.R."/>
            <person name="Dubcovsky J."/>
            <person name="McGuire P.E."/>
            <person name="Lux T."/>
            <person name="Spannagl M."/>
            <person name="Mayer K.F.X."/>
            <person name="Baldrich P."/>
            <person name="Meyers B.C."/>
            <person name="Huo N."/>
            <person name="Gu Y.Q."/>
            <person name="Zhou H."/>
            <person name="Devos K.M."/>
            <person name="Bennetzen J.L."/>
            <person name="Unver T."/>
            <person name="Budak H."/>
            <person name="Gulick P.J."/>
            <person name="Galiba G."/>
            <person name="Kalapos B."/>
            <person name="Nelson D.R."/>
            <person name="Li P."/>
            <person name="You F.M."/>
            <person name="Luo M.C."/>
            <person name="Dvorak J."/>
        </authorList>
    </citation>
    <scope>NUCLEOTIDE SEQUENCE [LARGE SCALE GENOMIC DNA]</scope>
    <source>
        <strain evidence="1">cv. AL8/78</strain>
    </source>
</reference>
<dbReference type="Proteomes" id="UP000015105">
    <property type="component" value="Chromosome 7D"/>
</dbReference>
<evidence type="ECO:0000313" key="1">
    <source>
        <dbReference type="EnsemblPlants" id="AET7Gv21300900.6"/>
    </source>
</evidence>
<reference evidence="2" key="1">
    <citation type="journal article" date="2014" name="Science">
        <title>Ancient hybridizations among the ancestral genomes of bread wheat.</title>
        <authorList>
            <consortium name="International Wheat Genome Sequencing Consortium,"/>
            <person name="Marcussen T."/>
            <person name="Sandve S.R."/>
            <person name="Heier L."/>
            <person name="Spannagl M."/>
            <person name="Pfeifer M."/>
            <person name="Jakobsen K.S."/>
            <person name="Wulff B.B."/>
            <person name="Steuernagel B."/>
            <person name="Mayer K.F."/>
            <person name="Olsen O.A."/>
        </authorList>
    </citation>
    <scope>NUCLEOTIDE SEQUENCE [LARGE SCALE GENOMIC DNA]</scope>
    <source>
        <strain evidence="2">cv. AL8/78</strain>
    </source>
</reference>
<evidence type="ECO:0008006" key="3">
    <source>
        <dbReference type="Google" id="ProtNLM"/>
    </source>
</evidence>
<dbReference type="EnsemblPlants" id="AET7Gv21300900.6">
    <property type="protein sequence ID" value="AET7Gv21300900.6"/>
    <property type="gene ID" value="AET7Gv21300900"/>
</dbReference>
<dbReference type="AlphaFoldDB" id="A0A453T9E6"/>
<accession>A0A453T9E6</accession>
<reference evidence="1" key="4">
    <citation type="submission" date="2019-03" db="UniProtKB">
        <authorList>
            <consortium name="EnsemblPlants"/>
        </authorList>
    </citation>
    <scope>IDENTIFICATION</scope>
</reference>
<organism evidence="1 2">
    <name type="scientific">Aegilops tauschii subsp. strangulata</name>
    <name type="common">Goatgrass</name>
    <dbReference type="NCBI Taxonomy" id="200361"/>
    <lineage>
        <taxon>Eukaryota</taxon>
        <taxon>Viridiplantae</taxon>
        <taxon>Streptophyta</taxon>
        <taxon>Embryophyta</taxon>
        <taxon>Tracheophyta</taxon>
        <taxon>Spermatophyta</taxon>
        <taxon>Magnoliopsida</taxon>
        <taxon>Liliopsida</taxon>
        <taxon>Poales</taxon>
        <taxon>Poaceae</taxon>
        <taxon>BOP clade</taxon>
        <taxon>Pooideae</taxon>
        <taxon>Triticodae</taxon>
        <taxon>Triticeae</taxon>
        <taxon>Triticinae</taxon>
        <taxon>Aegilops</taxon>
    </lineage>
</organism>
<protein>
    <recommendedName>
        <fullName evidence="3">FBD domain-containing protein</fullName>
    </recommendedName>
</protein>
<proteinExistence type="predicted"/>
<sequence length="69" mass="7916">MGGEFFRSMTELQLIMLEMKAPELANIYVFLKNTGCSNLERLFVQEGGRGVRINKRNLCRTVTRDRCCG</sequence>
<evidence type="ECO:0000313" key="2">
    <source>
        <dbReference type="Proteomes" id="UP000015105"/>
    </source>
</evidence>
<name>A0A453T9E6_AEGTS</name>